<accession>A0A120KMQ6</accession>
<comment type="subunit">
    <text evidence="6">Part of the 30S ribosomal subunit.</text>
</comment>
<dbReference type="InterPro" id="IPR000266">
    <property type="entry name" value="Ribosomal_uS17"/>
</dbReference>
<dbReference type="InterPro" id="IPR019984">
    <property type="entry name" value="Ribosomal_uS17_bact/chlr"/>
</dbReference>
<dbReference type="InterPro" id="IPR012340">
    <property type="entry name" value="NA-bd_OB-fold"/>
</dbReference>
<dbReference type="NCBIfam" id="TIGR03635">
    <property type="entry name" value="uS17_bact"/>
    <property type="match status" value="1"/>
</dbReference>
<dbReference type="KEGG" id="doa:AXF15_00980"/>
<reference evidence="9" key="1">
    <citation type="submission" date="2016-02" db="EMBL/GenBank/DDBJ databases">
        <authorList>
            <person name="Holder M.E."/>
            <person name="Ajami N.J."/>
            <person name="Petrosino J.F."/>
        </authorList>
    </citation>
    <scope>NUCLEOTIDE SEQUENCE [LARGE SCALE GENOMIC DNA]</scope>
    <source>
        <strain evidence="9">DSM 12838</strain>
    </source>
</reference>
<gene>
    <name evidence="6" type="primary">rpsQ</name>
    <name evidence="8" type="ORF">AXF15_00980</name>
</gene>
<dbReference type="OrthoDB" id="9811714at2"/>
<dbReference type="InterPro" id="IPR019979">
    <property type="entry name" value="Ribosomal_uS17_CS"/>
</dbReference>
<comment type="function">
    <text evidence="6">One of the primary rRNA binding proteins, it binds specifically to the 5'-end of 16S ribosomal RNA.</text>
</comment>
<dbReference type="HAMAP" id="MF_01345_B">
    <property type="entry name" value="Ribosomal_uS17_B"/>
    <property type="match status" value="1"/>
</dbReference>
<evidence type="ECO:0000313" key="8">
    <source>
        <dbReference type="EMBL" id="AMD91834.1"/>
    </source>
</evidence>
<keyword evidence="3 6" id="KW-0694">RNA-binding</keyword>
<dbReference type="PANTHER" id="PTHR10744">
    <property type="entry name" value="40S RIBOSOMAL PROTEIN S11 FAMILY MEMBER"/>
    <property type="match status" value="1"/>
</dbReference>
<evidence type="ECO:0000256" key="2">
    <source>
        <dbReference type="ARBA" id="ARBA00022730"/>
    </source>
</evidence>
<dbReference type="NCBIfam" id="NF004123">
    <property type="entry name" value="PRK05610.1"/>
    <property type="match status" value="1"/>
</dbReference>
<dbReference type="PRINTS" id="PR00973">
    <property type="entry name" value="RIBOSOMALS17"/>
</dbReference>
<comment type="similarity">
    <text evidence="1 6 7">Belongs to the universal ribosomal protein uS17 family.</text>
</comment>
<dbReference type="SUPFAM" id="SSF50249">
    <property type="entry name" value="Nucleic acid-binding proteins"/>
    <property type="match status" value="1"/>
</dbReference>
<dbReference type="EMBL" id="CP014230">
    <property type="protein sequence ID" value="AMD91834.1"/>
    <property type="molecule type" value="Genomic_DNA"/>
</dbReference>
<dbReference type="Pfam" id="PF00366">
    <property type="entry name" value="Ribosomal_S17"/>
    <property type="match status" value="1"/>
</dbReference>
<dbReference type="GO" id="GO:0006412">
    <property type="term" value="P:translation"/>
    <property type="evidence" value="ECO:0007669"/>
    <property type="project" value="UniProtKB-UniRule"/>
</dbReference>
<dbReference type="Proteomes" id="UP000063964">
    <property type="component" value="Chromosome"/>
</dbReference>
<evidence type="ECO:0000256" key="1">
    <source>
        <dbReference type="ARBA" id="ARBA00010254"/>
    </source>
</evidence>
<evidence type="ECO:0000313" key="9">
    <source>
        <dbReference type="Proteomes" id="UP000063964"/>
    </source>
</evidence>
<keyword evidence="9" id="KW-1185">Reference proteome</keyword>
<evidence type="ECO:0000256" key="6">
    <source>
        <dbReference type="HAMAP-Rule" id="MF_01345"/>
    </source>
</evidence>
<dbReference type="PROSITE" id="PS00056">
    <property type="entry name" value="RIBOSOMAL_S17"/>
    <property type="match status" value="1"/>
</dbReference>
<keyword evidence="4 6" id="KW-0689">Ribosomal protein</keyword>
<dbReference type="STRING" id="888061.AXF15_00980"/>
<evidence type="ECO:0000256" key="7">
    <source>
        <dbReference type="RuleBase" id="RU003872"/>
    </source>
</evidence>
<evidence type="ECO:0000256" key="3">
    <source>
        <dbReference type="ARBA" id="ARBA00022884"/>
    </source>
</evidence>
<evidence type="ECO:0000256" key="4">
    <source>
        <dbReference type="ARBA" id="ARBA00022980"/>
    </source>
</evidence>
<organism evidence="8 9">
    <name type="scientific">Desulfomicrobium orale DSM 12838</name>
    <dbReference type="NCBI Taxonomy" id="888061"/>
    <lineage>
        <taxon>Bacteria</taxon>
        <taxon>Pseudomonadati</taxon>
        <taxon>Thermodesulfobacteriota</taxon>
        <taxon>Desulfovibrionia</taxon>
        <taxon>Desulfovibrionales</taxon>
        <taxon>Desulfomicrobiaceae</taxon>
        <taxon>Desulfomicrobium</taxon>
    </lineage>
</organism>
<dbReference type="CDD" id="cd00364">
    <property type="entry name" value="Ribosomal_uS17"/>
    <property type="match status" value="1"/>
</dbReference>
<dbReference type="GO" id="GO:0003735">
    <property type="term" value="F:structural constituent of ribosome"/>
    <property type="evidence" value="ECO:0007669"/>
    <property type="project" value="UniProtKB-UniRule"/>
</dbReference>
<dbReference type="Gene3D" id="2.40.50.140">
    <property type="entry name" value="Nucleic acid-binding proteins"/>
    <property type="match status" value="1"/>
</dbReference>
<dbReference type="GO" id="GO:0022627">
    <property type="term" value="C:cytosolic small ribosomal subunit"/>
    <property type="evidence" value="ECO:0007669"/>
    <property type="project" value="UniProtKB-UniRule"/>
</dbReference>
<evidence type="ECO:0000256" key="5">
    <source>
        <dbReference type="ARBA" id="ARBA00023274"/>
    </source>
</evidence>
<protein>
    <recommendedName>
        <fullName evidence="6">Small ribosomal subunit protein uS17</fullName>
    </recommendedName>
</protein>
<dbReference type="PANTHER" id="PTHR10744:SF1">
    <property type="entry name" value="SMALL RIBOSOMAL SUBUNIT PROTEIN US17M"/>
    <property type="match status" value="1"/>
</dbReference>
<keyword evidence="5 6" id="KW-0687">Ribonucleoprotein</keyword>
<dbReference type="GO" id="GO:0019843">
    <property type="term" value="F:rRNA binding"/>
    <property type="evidence" value="ECO:0007669"/>
    <property type="project" value="UniProtKB-UniRule"/>
</dbReference>
<dbReference type="RefSeq" id="WP_066602095.1">
    <property type="nucleotide sequence ID" value="NZ_CP014230.1"/>
</dbReference>
<dbReference type="AlphaFoldDB" id="A0A120KMQ6"/>
<sequence>MSNSGKASNKRTLVGFVVSDKNDKTIVVRVETLVKHPVLKKYIRRRKKFMAHDPNNECHIGDKVQIVEHRPLSARKNWHLMKIIERAL</sequence>
<keyword evidence="2 6" id="KW-0699">rRNA-binding</keyword>
<name>A0A120KMQ6_9BACT</name>
<proteinExistence type="inferred from homology"/>